<dbReference type="GO" id="GO:0044781">
    <property type="term" value="P:bacterial-type flagellum organization"/>
    <property type="evidence" value="ECO:0007669"/>
    <property type="project" value="UniProtKB-KW"/>
</dbReference>
<dbReference type="Pfam" id="PF05400">
    <property type="entry name" value="FliT"/>
    <property type="match status" value="1"/>
</dbReference>
<evidence type="ECO:0000256" key="3">
    <source>
        <dbReference type="ARBA" id="ARBA00022795"/>
    </source>
</evidence>
<comment type="subcellular location">
    <subcellularLocation>
        <location evidence="1">Cytoplasm</location>
        <location evidence="1">Cytosol</location>
    </subcellularLocation>
</comment>
<keyword evidence="2" id="KW-0963">Cytoplasm</keyword>
<name>A0A831RXC4_9GAMM</name>
<dbReference type="AlphaFoldDB" id="A0A831RXC4"/>
<evidence type="ECO:0000256" key="2">
    <source>
        <dbReference type="ARBA" id="ARBA00022490"/>
    </source>
</evidence>
<keyword evidence="6" id="KW-0969">Cilium</keyword>
<proteinExistence type="predicted"/>
<reference evidence="6" key="1">
    <citation type="journal article" date="2020" name="mSystems">
        <title>Genome- and Community-Level Interaction Insights into Carbon Utilization and Element Cycling Functions of Hydrothermarchaeota in Hydrothermal Sediment.</title>
        <authorList>
            <person name="Zhou Z."/>
            <person name="Liu Y."/>
            <person name="Xu W."/>
            <person name="Pan J."/>
            <person name="Luo Z.H."/>
            <person name="Li M."/>
        </authorList>
    </citation>
    <scope>NUCLEOTIDE SEQUENCE [LARGE SCALE GENOMIC DNA]</scope>
    <source>
        <strain evidence="6">HyVt-458</strain>
    </source>
</reference>
<evidence type="ECO:0000256" key="1">
    <source>
        <dbReference type="ARBA" id="ARBA00004514"/>
    </source>
</evidence>
<protein>
    <recommendedName>
        <fullName evidence="5">Flagellar protein FliT</fullName>
    </recommendedName>
</protein>
<dbReference type="InterPro" id="IPR008622">
    <property type="entry name" value="FliT"/>
</dbReference>
<sequence length="127" mass="13895">MSRAKANSVQVSSMSGGRSQALDALLENSLKMLRLAESEDWLDVIQTGILRKQMIDDFFETPVSAGEENDVARVLRRMLQINEEIEEMAVHSRGGLGENIGAIQQGRRAVTAYSENTASALARGSLE</sequence>
<evidence type="ECO:0000256" key="4">
    <source>
        <dbReference type="ARBA" id="ARBA00023186"/>
    </source>
</evidence>
<evidence type="ECO:0000256" key="5">
    <source>
        <dbReference type="ARBA" id="ARBA00093797"/>
    </source>
</evidence>
<keyword evidence="6" id="KW-0282">Flagellum</keyword>
<comment type="caution">
    <text evidence="6">The sequence shown here is derived from an EMBL/GenBank/DDBJ whole genome shotgun (WGS) entry which is preliminary data.</text>
</comment>
<evidence type="ECO:0000313" key="6">
    <source>
        <dbReference type="EMBL" id="HEC06133.1"/>
    </source>
</evidence>
<dbReference type="Gene3D" id="1.20.58.380">
    <property type="entry name" value="Flagellar protein flit"/>
    <property type="match status" value="1"/>
</dbReference>
<keyword evidence="6" id="KW-0966">Cell projection</keyword>
<dbReference type="Proteomes" id="UP000886339">
    <property type="component" value="Unassembled WGS sequence"/>
</dbReference>
<keyword evidence="3" id="KW-1005">Bacterial flagellum biogenesis</keyword>
<accession>A0A831RXC4</accession>
<organism evidence="6">
    <name type="scientific">Thiolapillus brandeum</name>
    <dbReference type="NCBI Taxonomy" id="1076588"/>
    <lineage>
        <taxon>Bacteria</taxon>
        <taxon>Pseudomonadati</taxon>
        <taxon>Pseudomonadota</taxon>
        <taxon>Gammaproteobacteria</taxon>
        <taxon>Chromatiales</taxon>
        <taxon>Sedimenticolaceae</taxon>
        <taxon>Thiolapillus</taxon>
    </lineage>
</organism>
<dbReference type="EMBL" id="DRLF01000172">
    <property type="protein sequence ID" value="HEC06133.1"/>
    <property type="molecule type" value="Genomic_DNA"/>
</dbReference>
<keyword evidence="4" id="KW-0143">Chaperone</keyword>
<gene>
    <name evidence="6" type="ORF">ENJ12_04745</name>
</gene>